<dbReference type="InterPro" id="IPR015424">
    <property type="entry name" value="PyrdxlP-dep_Trfase"/>
</dbReference>
<dbReference type="CDD" id="cd00609">
    <property type="entry name" value="AAT_like"/>
    <property type="match status" value="1"/>
</dbReference>
<keyword evidence="6" id="KW-0663">Pyridoxal phosphate</keyword>
<gene>
    <name evidence="9" type="ORF">M747DRAFT_353892</name>
</gene>
<dbReference type="NCBIfam" id="NF006719">
    <property type="entry name" value="PRK09257.1"/>
    <property type="match status" value="1"/>
</dbReference>
<dbReference type="VEuPathDB" id="FungiDB:M747DRAFT_353892"/>
<evidence type="ECO:0000256" key="6">
    <source>
        <dbReference type="ARBA" id="ARBA00022898"/>
    </source>
</evidence>
<keyword evidence="4 7" id="KW-0032">Aminotransferase</keyword>
<dbReference type="PROSITE" id="PS00105">
    <property type="entry name" value="AA_TRANSFER_CLASS_1"/>
    <property type="match status" value="1"/>
</dbReference>
<dbReference type="GO" id="GO:0006532">
    <property type="term" value="P:aspartate biosynthetic process"/>
    <property type="evidence" value="ECO:0007669"/>
    <property type="project" value="TreeGrafter"/>
</dbReference>
<dbReference type="InterPro" id="IPR015422">
    <property type="entry name" value="PyrdxlP-dep_Trfase_small"/>
</dbReference>
<comment type="miscellaneous">
    <text evidence="7">In eukaryotes there are cytoplasmic, mitochondrial and chloroplastic isozymes.</text>
</comment>
<proteinExistence type="inferred from homology"/>
<dbReference type="Gene3D" id="3.90.1150.10">
    <property type="entry name" value="Aspartate Aminotransferase, domain 1"/>
    <property type="match status" value="1"/>
</dbReference>
<comment type="cofactor">
    <cofactor evidence="1">
        <name>pyridoxal 5'-phosphate</name>
        <dbReference type="ChEBI" id="CHEBI:597326"/>
    </cofactor>
</comment>
<dbReference type="PRINTS" id="PR00799">
    <property type="entry name" value="TRANSAMINASE"/>
</dbReference>
<evidence type="ECO:0000256" key="2">
    <source>
        <dbReference type="ARBA" id="ARBA00007441"/>
    </source>
</evidence>
<keyword evidence="5 7" id="KW-0808">Transferase</keyword>
<dbReference type="InterPro" id="IPR004838">
    <property type="entry name" value="NHTrfase_class1_PyrdxlP-BS"/>
</dbReference>
<evidence type="ECO:0000256" key="7">
    <source>
        <dbReference type="RuleBase" id="RU000480"/>
    </source>
</evidence>
<dbReference type="Gene3D" id="3.40.640.10">
    <property type="entry name" value="Type I PLP-dependent aspartate aminotransferase-like (Major domain)"/>
    <property type="match status" value="1"/>
</dbReference>
<dbReference type="EC" id="2.6.1.1" evidence="7"/>
<name>A0A370BTP3_ASPNG</name>
<evidence type="ECO:0000259" key="8">
    <source>
        <dbReference type="Pfam" id="PF00155"/>
    </source>
</evidence>
<sequence>MSEQYLGLPIAPADTAFGLMAEYDADQHPNKVSLIAGAYRDENGQPWVLPSVREAKELLAQSQNHEYLGIAGSPALINLAQSLTFGSEITAKLEKSITSIQTVSGTGANHMAAHFLAHHLRPKRVFIPSPTWINHKTIWANVGVPIAEYPYYSTKTRGVDLEGMLSVFKTTAEERDVVILQACAHNPTGVDLTHEQWAQVAEVMKRKKLYVVFDSAYQGFATGDVDGDAWSIRFFVEQLILDGQPDCPGLCVAQSFSKNFGLYGERVGALHLVVPRHLGAQGARSELVALARSEYSNPPRFGASIVETVLGNEKLKGQWLRDLDTMSSKIKNMRRELRRRLENKGTPGDWSVLESQIGMFSYTALDQEQVTRLREKFHIYLLPSGRVSICGLNEKNIEYVASAFGEAIELNSS</sequence>
<dbReference type="AlphaFoldDB" id="A0A370BTP3"/>
<dbReference type="Proteomes" id="UP000253845">
    <property type="component" value="Unassembled WGS sequence"/>
</dbReference>
<comment type="similarity">
    <text evidence="2">Belongs to the class-I pyridoxal-phosphate-dependent aminotransferase family.</text>
</comment>
<dbReference type="GO" id="GO:0030170">
    <property type="term" value="F:pyridoxal phosphate binding"/>
    <property type="evidence" value="ECO:0007669"/>
    <property type="project" value="InterPro"/>
</dbReference>
<comment type="subunit">
    <text evidence="3 7">Homodimer.</text>
</comment>
<dbReference type="FunFam" id="3.40.640.10:FF:000066">
    <property type="entry name" value="Aspartate aminotransferase"/>
    <property type="match status" value="1"/>
</dbReference>
<dbReference type="InterPro" id="IPR004839">
    <property type="entry name" value="Aminotransferase_I/II_large"/>
</dbReference>
<dbReference type="PANTHER" id="PTHR11879">
    <property type="entry name" value="ASPARTATE AMINOTRANSFERASE"/>
    <property type="match status" value="1"/>
</dbReference>
<evidence type="ECO:0000256" key="3">
    <source>
        <dbReference type="ARBA" id="ARBA00011738"/>
    </source>
</evidence>
<evidence type="ECO:0000256" key="1">
    <source>
        <dbReference type="ARBA" id="ARBA00001933"/>
    </source>
</evidence>
<feature type="domain" description="Aminotransferase class I/classII large" evidence="8">
    <location>
        <begin position="30"/>
        <end position="403"/>
    </location>
</feature>
<evidence type="ECO:0000313" key="10">
    <source>
        <dbReference type="Proteomes" id="UP000253845"/>
    </source>
</evidence>
<dbReference type="InterPro" id="IPR015421">
    <property type="entry name" value="PyrdxlP-dep_Trfase_major"/>
</dbReference>
<dbReference type="Pfam" id="PF00155">
    <property type="entry name" value="Aminotran_1_2"/>
    <property type="match status" value="1"/>
</dbReference>
<organism evidence="9 10">
    <name type="scientific">Aspergillus niger ATCC 13496</name>
    <dbReference type="NCBI Taxonomy" id="1353008"/>
    <lineage>
        <taxon>Eukaryota</taxon>
        <taxon>Fungi</taxon>
        <taxon>Dikarya</taxon>
        <taxon>Ascomycota</taxon>
        <taxon>Pezizomycotina</taxon>
        <taxon>Eurotiomycetes</taxon>
        <taxon>Eurotiomycetidae</taxon>
        <taxon>Eurotiales</taxon>
        <taxon>Aspergillaceae</taxon>
        <taxon>Aspergillus</taxon>
        <taxon>Aspergillus subgen. Circumdati</taxon>
    </lineage>
</organism>
<reference evidence="9 10" key="1">
    <citation type="submission" date="2018-07" db="EMBL/GenBank/DDBJ databases">
        <title>Section-level genome sequencing of Aspergillus section Nigri to investigate inter- and intra-species variation.</title>
        <authorList>
            <consortium name="DOE Joint Genome Institute"/>
            <person name="Vesth T.C."/>
            <person name="Nybo J.L."/>
            <person name="Theobald S."/>
            <person name="Frisvad J.C."/>
            <person name="Larsen T.O."/>
            <person name="Nielsen K.F."/>
            <person name="Hoof J.B."/>
            <person name="Brandl J."/>
            <person name="Salamov A."/>
            <person name="Riley R."/>
            <person name="Gladden J.M."/>
            <person name="Phatale P."/>
            <person name="Nielsen M.T."/>
            <person name="Lyhne E.K."/>
            <person name="Kogle M.E."/>
            <person name="Strasser K."/>
            <person name="McDonnell E."/>
            <person name="Barry K."/>
            <person name="Clum A."/>
            <person name="Chen C."/>
            <person name="Nolan M."/>
            <person name="Sandor L."/>
            <person name="Kuo A."/>
            <person name="Lipzen A."/>
            <person name="Hainaut M."/>
            <person name="Drula E."/>
            <person name="Tsang A."/>
            <person name="Magnuson J.K."/>
            <person name="Henrissat B."/>
            <person name="Wiebenga A."/>
            <person name="Simmons B.A."/>
            <person name="Makela M.R."/>
            <person name="De vries R.P."/>
            <person name="Grigoriev I.V."/>
            <person name="Mortensen U.H."/>
            <person name="Baker S.E."/>
            <person name="Andersen M.R."/>
        </authorList>
    </citation>
    <scope>NUCLEOTIDE SEQUENCE [LARGE SCALE GENOMIC DNA]</scope>
    <source>
        <strain evidence="9 10">ATCC 13496</strain>
    </source>
</reference>
<dbReference type="EMBL" id="KZ851921">
    <property type="protein sequence ID" value="RDH18906.1"/>
    <property type="molecule type" value="Genomic_DNA"/>
</dbReference>
<accession>A0A370BTP3</accession>
<protein>
    <recommendedName>
        <fullName evidence="7">Aspartate aminotransferase</fullName>
        <ecNumber evidence="7">2.6.1.1</ecNumber>
    </recommendedName>
</protein>
<evidence type="ECO:0000313" key="9">
    <source>
        <dbReference type="EMBL" id="RDH18906.1"/>
    </source>
</evidence>
<comment type="catalytic activity">
    <reaction evidence="7">
        <text>L-aspartate + 2-oxoglutarate = oxaloacetate + L-glutamate</text>
        <dbReference type="Rhea" id="RHEA:21824"/>
        <dbReference type="ChEBI" id="CHEBI:16452"/>
        <dbReference type="ChEBI" id="CHEBI:16810"/>
        <dbReference type="ChEBI" id="CHEBI:29985"/>
        <dbReference type="ChEBI" id="CHEBI:29991"/>
        <dbReference type="EC" id="2.6.1.1"/>
    </reaction>
</comment>
<dbReference type="PANTHER" id="PTHR11879:SF20">
    <property type="entry name" value="ASPARTATE AMINOTRANSFERASE"/>
    <property type="match status" value="1"/>
</dbReference>
<dbReference type="SUPFAM" id="SSF53383">
    <property type="entry name" value="PLP-dependent transferases"/>
    <property type="match status" value="1"/>
</dbReference>
<dbReference type="GO" id="GO:0004069">
    <property type="term" value="F:L-aspartate:2-oxoglutarate aminotransferase activity"/>
    <property type="evidence" value="ECO:0007669"/>
    <property type="project" value="UniProtKB-EC"/>
</dbReference>
<evidence type="ECO:0000256" key="4">
    <source>
        <dbReference type="ARBA" id="ARBA00022576"/>
    </source>
</evidence>
<dbReference type="GO" id="GO:0005829">
    <property type="term" value="C:cytosol"/>
    <property type="evidence" value="ECO:0007669"/>
    <property type="project" value="TreeGrafter"/>
</dbReference>
<dbReference type="FunFam" id="3.90.1150.10:FF:000001">
    <property type="entry name" value="Aspartate aminotransferase"/>
    <property type="match status" value="1"/>
</dbReference>
<evidence type="ECO:0000256" key="5">
    <source>
        <dbReference type="ARBA" id="ARBA00022679"/>
    </source>
</evidence>
<dbReference type="InterPro" id="IPR000796">
    <property type="entry name" value="Asp_trans"/>
</dbReference>